<evidence type="ECO:0000256" key="8">
    <source>
        <dbReference type="ARBA" id="ARBA00048679"/>
    </source>
</evidence>
<keyword evidence="2" id="KW-0723">Serine/threonine-protein kinase</keyword>
<dbReference type="GO" id="GO:0004674">
    <property type="term" value="F:protein serine/threonine kinase activity"/>
    <property type="evidence" value="ECO:0007669"/>
    <property type="project" value="UniProtKB-KW"/>
</dbReference>
<keyword evidence="12" id="KW-1185">Reference proteome</keyword>
<evidence type="ECO:0000256" key="3">
    <source>
        <dbReference type="ARBA" id="ARBA00022679"/>
    </source>
</evidence>
<evidence type="ECO:0000256" key="9">
    <source>
        <dbReference type="SAM" id="MobiDB-lite"/>
    </source>
</evidence>
<dbReference type="InterPro" id="IPR055511">
    <property type="entry name" value="DUF7084"/>
</dbReference>
<evidence type="ECO:0000313" key="12">
    <source>
        <dbReference type="Proteomes" id="UP000092462"/>
    </source>
</evidence>
<accession>A0A1B0GP22</accession>
<evidence type="ECO:0000256" key="2">
    <source>
        <dbReference type="ARBA" id="ARBA00022527"/>
    </source>
</evidence>
<dbReference type="EMBL" id="AJVK01033030">
    <property type="status" value="NOT_ANNOTATED_CDS"/>
    <property type="molecule type" value="Genomic_DNA"/>
</dbReference>
<reference evidence="11" key="1">
    <citation type="submission" date="2022-08" db="UniProtKB">
        <authorList>
            <consortium name="EnsemblMetazoa"/>
        </authorList>
    </citation>
    <scope>IDENTIFICATION</scope>
    <source>
        <strain evidence="11">Israel</strain>
    </source>
</reference>
<dbReference type="Gene3D" id="3.30.310.80">
    <property type="entry name" value="Kinase associated domain 1, KA1"/>
    <property type="match status" value="1"/>
</dbReference>
<keyword evidence="4" id="KW-0547">Nucleotide-binding</keyword>
<dbReference type="InterPro" id="IPR028375">
    <property type="entry name" value="KA1/Ssp2_C"/>
</dbReference>
<evidence type="ECO:0000256" key="4">
    <source>
        <dbReference type="ARBA" id="ARBA00022741"/>
    </source>
</evidence>
<proteinExistence type="predicted"/>
<dbReference type="EnsemblMetazoa" id="PPAI006431-RA">
    <property type="protein sequence ID" value="PPAI006431-PA"/>
    <property type="gene ID" value="PPAI006431"/>
</dbReference>
<dbReference type="InterPro" id="IPR001772">
    <property type="entry name" value="KA1_dom"/>
</dbReference>
<dbReference type="Pfam" id="PF02149">
    <property type="entry name" value="KA1"/>
    <property type="match status" value="1"/>
</dbReference>
<dbReference type="EMBL" id="AJVK01033028">
    <property type="status" value="NOT_ANNOTATED_CDS"/>
    <property type="molecule type" value="Genomic_DNA"/>
</dbReference>
<comment type="catalytic activity">
    <reaction evidence="8">
        <text>L-seryl-[protein] + ATP = O-phospho-L-seryl-[protein] + ADP + H(+)</text>
        <dbReference type="Rhea" id="RHEA:17989"/>
        <dbReference type="Rhea" id="RHEA-COMP:9863"/>
        <dbReference type="Rhea" id="RHEA-COMP:11604"/>
        <dbReference type="ChEBI" id="CHEBI:15378"/>
        <dbReference type="ChEBI" id="CHEBI:29999"/>
        <dbReference type="ChEBI" id="CHEBI:30616"/>
        <dbReference type="ChEBI" id="CHEBI:83421"/>
        <dbReference type="ChEBI" id="CHEBI:456216"/>
        <dbReference type="EC" id="2.7.11.1"/>
    </reaction>
</comment>
<dbReference type="VEuPathDB" id="VectorBase:PPAI006431"/>
<comment type="catalytic activity">
    <reaction evidence="7">
        <text>L-threonyl-[protein] + ATP = O-phospho-L-threonyl-[protein] + ADP + H(+)</text>
        <dbReference type="Rhea" id="RHEA:46608"/>
        <dbReference type="Rhea" id="RHEA-COMP:11060"/>
        <dbReference type="Rhea" id="RHEA-COMP:11605"/>
        <dbReference type="ChEBI" id="CHEBI:15378"/>
        <dbReference type="ChEBI" id="CHEBI:30013"/>
        <dbReference type="ChEBI" id="CHEBI:30616"/>
        <dbReference type="ChEBI" id="CHEBI:61977"/>
        <dbReference type="ChEBI" id="CHEBI:456216"/>
        <dbReference type="EC" id="2.7.11.1"/>
    </reaction>
</comment>
<keyword evidence="3" id="KW-0808">Transferase</keyword>
<dbReference type="Pfam" id="PF23311">
    <property type="entry name" value="DUF7084"/>
    <property type="match status" value="1"/>
</dbReference>
<dbReference type="SUPFAM" id="SSF103243">
    <property type="entry name" value="KA1-like"/>
    <property type="match status" value="1"/>
</dbReference>
<dbReference type="EMBL" id="AJVK01033029">
    <property type="status" value="NOT_ANNOTATED_CDS"/>
    <property type="molecule type" value="Genomic_DNA"/>
</dbReference>
<evidence type="ECO:0000256" key="7">
    <source>
        <dbReference type="ARBA" id="ARBA00047899"/>
    </source>
</evidence>
<sequence>RASEGSRINTQFQGPFQECQQLQKGLAQRNLLITPSPPLIDNCVSLPGSPIHYRLNEDQGAHDIDIPADKMIMLMSGLERLLNECRISVETANSILTTRRVPLELAQHLGLMAHSGNNGLDVSSPASHSQSVSPIPSNFVKTSGFSSPLAHYSGSACASPIFNTSPMHQITKGISGLNTGGGSISKGTSAVSESNQPLDLTMDVGAGGEGNAQWYIPGNFYELKPLNLSPVQQLRIIPTPPASPNLCIIQEENSVARATVDVQNPVIVTGDETTMSHPHPQICLTDVQGSEITLVALSDSSRDSEDSLDIHNSIGLQGLVITEPSNDMPSITRGVGRKASLESESTATNSSKGNVKEIIEADTRRGSDKSLGFSDDSLSNDSNNLSPSQEPSTSSGFRSSVDSRSEMGNGETPLEDVLEECYELPLPHECSNLDPTHILELVKKTIDSKMPPKGFVLNRVDADRDVALVDISNLSLEYSGGLQIELQVYEGRKNNGVRGIKLRRISGDQFEYGKLCQQLISSLTV</sequence>
<evidence type="ECO:0000256" key="5">
    <source>
        <dbReference type="ARBA" id="ARBA00022777"/>
    </source>
</evidence>
<dbReference type="GO" id="GO:0005524">
    <property type="term" value="F:ATP binding"/>
    <property type="evidence" value="ECO:0007669"/>
    <property type="project" value="UniProtKB-KW"/>
</dbReference>
<name>A0A1B0GP22_PHLPP</name>
<dbReference type="Proteomes" id="UP000092462">
    <property type="component" value="Unassembled WGS sequence"/>
</dbReference>
<dbReference type="AlphaFoldDB" id="A0A1B0GP22"/>
<keyword evidence="6" id="KW-0067">ATP-binding</keyword>
<keyword evidence="5" id="KW-0418">Kinase</keyword>
<evidence type="ECO:0000256" key="1">
    <source>
        <dbReference type="ARBA" id="ARBA00012513"/>
    </source>
</evidence>
<feature type="compositionally biased region" description="Low complexity" evidence="9">
    <location>
        <begin position="370"/>
        <end position="402"/>
    </location>
</feature>
<feature type="compositionally biased region" description="Basic and acidic residues" evidence="9">
    <location>
        <begin position="354"/>
        <end position="368"/>
    </location>
</feature>
<evidence type="ECO:0000259" key="10">
    <source>
        <dbReference type="PROSITE" id="PS50032"/>
    </source>
</evidence>
<feature type="region of interest" description="Disordered" evidence="9">
    <location>
        <begin position="323"/>
        <end position="411"/>
    </location>
</feature>
<organism evidence="11 12">
    <name type="scientific">Phlebotomus papatasi</name>
    <name type="common">Sandfly</name>
    <dbReference type="NCBI Taxonomy" id="29031"/>
    <lineage>
        <taxon>Eukaryota</taxon>
        <taxon>Metazoa</taxon>
        <taxon>Ecdysozoa</taxon>
        <taxon>Arthropoda</taxon>
        <taxon>Hexapoda</taxon>
        <taxon>Insecta</taxon>
        <taxon>Pterygota</taxon>
        <taxon>Neoptera</taxon>
        <taxon>Endopterygota</taxon>
        <taxon>Diptera</taxon>
        <taxon>Nematocera</taxon>
        <taxon>Psychodoidea</taxon>
        <taxon>Psychodidae</taxon>
        <taxon>Phlebotomus</taxon>
        <taxon>Phlebotomus</taxon>
    </lineage>
</organism>
<dbReference type="EC" id="2.7.11.1" evidence="1"/>
<evidence type="ECO:0000256" key="6">
    <source>
        <dbReference type="ARBA" id="ARBA00022840"/>
    </source>
</evidence>
<feature type="domain" description="KA1" evidence="10">
    <location>
        <begin position="475"/>
        <end position="525"/>
    </location>
</feature>
<dbReference type="VEuPathDB" id="VectorBase:PPAPM1_004277"/>
<feature type="compositionally biased region" description="Polar residues" evidence="9">
    <location>
        <begin position="342"/>
        <end position="353"/>
    </location>
</feature>
<evidence type="ECO:0000313" key="11">
    <source>
        <dbReference type="EnsemblMetazoa" id="PPAI006431-PA"/>
    </source>
</evidence>
<dbReference type="PROSITE" id="PS50032">
    <property type="entry name" value="KA1"/>
    <property type="match status" value="1"/>
</dbReference>
<protein>
    <recommendedName>
        <fullName evidence="1">non-specific serine/threonine protein kinase</fullName>
        <ecNumber evidence="1">2.7.11.1</ecNumber>
    </recommendedName>
</protein>